<proteinExistence type="predicted"/>
<evidence type="ECO:0000313" key="2">
    <source>
        <dbReference type="Proteomes" id="UP000789572"/>
    </source>
</evidence>
<dbReference type="AlphaFoldDB" id="A0A9N9GK68"/>
<dbReference type="EMBL" id="CAJVPJ010001918">
    <property type="protein sequence ID" value="CAG8607840.1"/>
    <property type="molecule type" value="Genomic_DNA"/>
</dbReference>
<name>A0A9N9GK68_9GLOM</name>
<feature type="non-terminal residue" evidence="1">
    <location>
        <position position="1"/>
    </location>
</feature>
<keyword evidence="2" id="KW-1185">Reference proteome</keyword>
<reference evidence="1" key="1">
    <citation type="submission" date="2021-06" db="EMBL/GenBank/DDBJ databases">
        <authorList>
            <person name="Kallberg Y."/>
            <person name="Tangrot J."/>
            <person name="Rosling A."/>
        </authorList>
    </citation>
    <scope>NUCLEOTIDE SEQUENCE</scope>
    <source>
        <strain evidence="1">IA702</strain>
    </source>
</reference>
<dbReference type="OrthoDB" id="2448606at2759"/>
<gene>
    <name evidence="1" type="ORF">POCULU_LOCUS7798</name>
</gene>
<comment type="caution">
    <text evidence="1">The sequence shown here is derived from an EMBL/GenBank/DDBJ whole genome shotgun (WGS) entry which is preliminary data.</text>
</comment>
<organism evidence="1 2">
    <name type="scientific">Paraglomus occultum</name>
    <dbReference type="NCBI Taxonomy" id="144539"/>
    <lineage>
        <taxon>Eukaryota</taxon>
        <taxon>Fungi</taxon>
        <taxon>Fungi incertae sedis</taxon>
        <taxon>Mucoromycota</taxon>
        <taxon>Glomeromycotina</taxon>
        <taxon>Glomeromycetes</taxon>
        <taxon>Paraglomerales</taxon>
        <taxon>Paraglomeraceae</taxon>
        <taxon>Paraglomus</taxon>
    </lineage>
</organism>
<sequence>KFPLRNWSHKHFFEYTKLHKLTKVTNLWYRDLAIVRALPGSPVDKELYLEIVGRKMADEHIVNEKKRKYAADEVHTESVTISAELLKDSFVHHKKYTKQRLDATEYMTTPTPIPAVTVSAATTSGWNKSDDESSDSDDTDILDVKNISFDQFVDDEDFVQEKLLLDHLVDNNKDNVKDNIYMFQGKDICSKFASYRSKALEIGQTSGLLISADYQEILSLSHILLLQANSFSDLQIQTFSRNILEGLWEKLNDTYMTEKKLSTCIKTVFREYVEIALNKNLGLKEVKKTIKTSYTKTFTDPNDEKMFDTMQFIFSQLARNIPVRPFDDLLSEGTLTANIISPVLRAFFHNVTIHPTIWPNTASQSAKIRKLANLDASRAKQPDMVGVVVNSNKIHSEMMFGEITGEGKNNNIKKNNLDLIRLGVFMKDALDANIQRTGSECVEFAWQVIVTKWTAYIMVLVAAGLYVMIEIGQTELPRSFRTCGQFIDTIDALLTFTAKYEEEVKKFHDKINEEKEDSGSNVKVSALCRPTLGTPVFQQLIKRK</sequence>
<protein>
    <submittedName>
        <fullName evidence="1">9713_t:CDS:1</fullName>
    </submittedName>
</protein>
<dbReference type="Proteomes" id="UP000789572">
    <property type="component" value="Unassembled WGS sequence"/>
</dbReference>
<accession>A0A9N9GK68</accession>
<evidence type="ECO:0000313" key="1">
    <source>
        <dbReference type="EMBL" id="CAG8607840.1"/>
    </source>
</evidence>